<dbReference type="Gene3D" id="3.90.215.10">
    <property type="entry name" value="Gamma Fibrinogen, chain A, domain 1"/>
    <property type="match status" value="1"/>
</dbReference>
<evidence type="ECO:0000313" key="3">
    <source>
        <dbReference type="Proteomes" id="UP000683360"/>
    </source>
</evidence>
<protein>
    <recommendedName>
        <fullName evidence="1">Fibrinogen C-terminal domain-containing protein</fullName>
    </recommendedName>
</protein>
<dbReference type="InterPro" id="IPR036056">
    <property type="entry name" value="Fibrinogen-like_C"/>
</dbReference>
<evidence type="ECO:0000313" key="2">
    <source>
        <dbReference type="EMBL" id="CAG2251540.1"/>
    </source>
</evidence>
<dbReference type="SUPFAM" id="SSF56496">
    <property type="entry name" value="Fibrinogen C-terminal domain-like"/>
    <property type="match status" value="1"/>
</dbReference>
<comment type="caution">
    <text evidence="2">The sequence shown here is derived from an EMBL/GenBank/DDBJ whole genome shotgun (WGS) entry which is preliminary data.</text>
</comment>
<dbReference type="Pfam" id="PF00147">
    <property type="entry name" value="Fibrinogen_C"/>
    <property type="match status" value="1"/>
</dbReference>
<dbReference type="Proteomes" id="UP000683360">
    <property type="component" value="Unassembled WGS sequence"/>
</dbReference>
<accession>A0A8S3V552</accession>
<dbReference type="InterPro" id="IPR002181">
    <property type="entry name" value="Fibrinogen_a/b/g_C_dom"/>
</dbReference>
<dbReference type="AlphaFoldDB" id="A0A8S3V552"/>
<proteinExistence type="predicted"/>
<dbReference type="EMBL" id="CAJPWZ010003093">
    <property type="protein sequence ID" value="CAG2251540.1"/>
    <property type="molecule type" value="Genomic_DNA"/>
</dbReference>
<evidence type="ECO:0000259" key="1">
    <source>
        <dbReference type="Pfam" id="PF00147"/>
    </source>
</evidence>
<keyword evidence="3" id="KW-1185">Reference proteome</keyword>
<name>A0A8S3V552_MYTED</name>
<dbReference type="OrthoDB" id="8059401at2759"/>
<reference evidence="2" key="1">
    <citation type="submission" date="2021-03" db="EMBL/GenBank/DDBJ databases">
        <authorList>
            <person name="Bekaert M."/>
        </authorList>
    </citation>
    <scope>NUCLEOTIDE SEQUENCE</scope>
</reference>
<gene>
    <name evidence="2" type="ORF">MEDL_63199</name>
</gene>
<organism evidence="2 3">
    <name type="scientific">Mytilus edulis</name>
    <name type="common">Blue mussel</name>
    <dbReference type="NCBI Taxonomy" id="6550"/>
    <lineage>
        <taxon>Eukaryota</taxon>
        <taxon>Metazoa</taxon>
        <taxon>Spiralia</taxon>
        <taxon>Lophotrochozoa</taxon>
        <taxon>Mollusca</taxon>
        <taxon>Bivalvia</taxon>
        <taxon>Autobranchia</taxon>
        <taxon>Pteriomorphia</taxon>
        <taxon>Mytilida</taxon>
        <taxon>Mytiloidea</taxon>
        <taxon>Mytilidae</taxon>
        <taxon>Mytilinae</taxon>
        <taxon>Mytilus</taxon>
    </lineage>
</organism>
<feature type="domain" description="Fibrinogen C-terminal" evidence="1">
    <location>
        <begin position="75"/>
        <end position="103"/>
    </location>
</feature>
<sequence length="236" mass="26754">MDKGRVFLNTIIYYVFVINQTCYGLSDNKNPMKFKIQAEKIIVESQSTITTKSDSVIECYGPADCSEYPQGSINGVIQRRQDGSEDFYRDWSDYKKGFGNVSGRILAWTTIDSVCNKHGQVFVEFLTDSKFCVLNGRFGEKSNQYTSISSRGKSVVDYICVPHDIIGSCKDFKIVPCGDVVGAEGIQNLIDTRCKIPDHAFLVFDYHYMYNLNSESGNGNKTKWNDFDRRSEEGCF</sequence>
<dbReference type="InterPro" id="IPR014716">
    <property type="entry name" value="Fibrinogen_a/b/g_C_1"/>
</dbReference>